<dbReference type="GO" id="GO:0000981">
    <property type="term" value="F:DNA-binding transcription factor activity, RNA polymerase II-specific"/>
    <property type="evidence" value="ECO:0007669"/>
    <property type="project" value="TreeGrafter"/>
</dbReference>
<name>A0A9D4SHI9_DERFA</name>
<dbReference type="Proteomes" id="UP000828236">
    <property type="component" value="Unassembled WGS sequence"/>
</dbReference>
<dbReference type="FunFam" id="3.30.160.60:FF:001638">
    <property type="entry name" value="Zinc finger protein 668"/>
    <property type="match status" value="1"/>
</dbReference>
<dbReference type="EMBL" id="SDOV01000004">
    <property type="protein sequence ID" value="KAH7642639.1"/>
    <property type="molecule type" value="Genomic_DNA"/>
</dbReference>
<reference evidence="13" key="2">
    <citation type="journal article" date="2021" name="World Allergy Organ. J.">
        <title>Chromosome-level assembly of Dermatophagoides farinae genome and transcriptome reveals two novel allergens Der f 37 and Der f 39.</title>
        <authorList>
            <person name="Chen J."/>
            <person name="Cai Z."/>
            <person name="Fan D."/>
            <person name="Hu J."/>
            <person name="Hou Y."/>
            <person name="He Y."/>
            <person name="Zhang Z."/>
            <person name="Zhao Z."/>
            <person name="Gao P."/>
            <person name="Hu W."/>
            <person name="Sun J."/>
            <person name="Li J."/>
            <person name="Ji K."/>
        </authorList>
    </citation>
    <scope>NUCLEOTIDE SEQUENCE</scope>
    <source>
        <strain evidence="13">JKM2019</strain>
    </source>
</reference>
<keyword evidence="4" id="KW-0677">Repeat</keyword>
<sequence length="361" mass="41823">MTNIPIHNHYHYYNQIHSQQQQSSSVYELTESSIPCPMMMIEDNNLNNNNNNNNPEWTNSINDWHTNCHHYPGHFKFNNHHHETITSNYPHNESQISSVRQQEISTIDLYKFNSPLSSVIHNFNRNDTYESCEDVMGDSCFNNSSILPMPITYDHFDRINTHQVSKITTNQFSFNHHHQHSIDENNNDNLMMSVNVETVKDLPTIMTNCKMIPNTITSSSTSSSPTTIMHTCSSSKYKLMTKLMDKYNICYICGKNYARPSTLKTHLRTHSGEKPFRCQVCNKAFSQAANLTAHNRIHTKEKPFPCPICQRRFSQSSSVTTHLRTHTKERPYNCHHCSKSFSDSSTLTKHMRIHSDVECVC</sequence>
<comment type="similarity">
    <text evidence="2">Belongs to the krueppel C2H2-type zinc-finger protein family.</text>
</comment>
<evidence type="ECO:0000256" key="8">
    <source>
        <dbReference type="ARBA" id="ARBA00023125"/>
    </source>
</evidence>
<dbReference type="FunFam" id="3.30.160.60:FF:000931">
    <property type="entry name" value="zinc finger protein 697"/>
    <property type="match status" value="1"/>
</dbReference>
<dbReference type="Gene3D" id="3.30.160.60">
    <property type="entry name" value="Classic Zinc Finger"/>
    <property type="match status" value="4"/>
</dbReference>
<dbReference type="PANTHER" id="PTHR23235">
    <property type="entry name" value="KRUEPPEL-LIKE TRANSCRIPTION FACTOR"/>
    <property type="match status" value="1"/>
</dbReference>
<evidence type="ECO:0000256" key="7">
    <source>
        <dbReference type="ARBA" id="ARBA00023015"/>
    </source>
</evidence>
<accession>A0A9D4SHI9</accession>
<dbReference type="GO" id="GO:0008270">
    <property type="term" value="F:zinc ion binding"/>
    <property type="evidence" value="ECO:0007669"/>
    <property type="project" value="UniProtKB-KW"/>
</dbReference>
<feature type="domain" description="C2H2-type" evidence="12">
    <location>
        <begin position="276"/>
        <end position="303"/>
    </location>
</feature>
<evidence type="ECO:0000256" key="3">
    <source>
        <dbReference type="ARBA" id="ARBA00022723"/>
    </source>
</evidence>
<dbReference type="InterPro" id="IPR036236">
    <property type="entry name" value="Znf_C2H2_sf"/>
</dbReference>
<evidence type="ECO:0000256" key="11">
    <source>
        <dbReference type="PROSITE-ProRule" id="PRU00042"/>
    </source>
</evidence>
<keyword evidence="3" id="KW-0479">Metal-binding</keyword>
<evidence type="ECO:0000256" key="4">
    <source>
        <dbReference type="ARBA" id="ARBA00022737"/>
    </source>
</evidence>
<keyword evidence="5 11" id="KW-0863">Zinc-finger</keyword>
<dbReference type="PANTHER" id="PTHR23235:SF120">
    <property type="entry name" value="KRUPPEL-LIKE FACTOR 15"/>
    <property type="match status" value="1"/>
</dbReference>
<keyword evidence="6" id="KW-0862">Zinc</keyword>
<keyword evidence="10" id="KW-0539">Nucleus</keyword>
<feature type="domain" description="C2H2-type" evidence="12">
    <location>
        <begin position="332"/>
        <end position="355"/>
    </location>
</feature>
<dbReference type="SUPFAM" id="SSF57667">
    <property type="entry name" value="beta-beta-alpha zinc fingers"/>
    <property type="match status" value="2"/>
</dbReference>
<evidence type="ECO:0000256" key="10">
    <source>
        <dbReference type="ARBA" id="ARBA00023242"/>
    </source>
</evidence>
<dbReference type="Pfam" id="PF00096">
    <property type="entry name" value="zf-C2H2"/>
    <property type="match status" value="4"/>
</dbReference>
<evidence type="ECO:0000256" key="5">
    <source>
        <dbReference type="ARBA" id="ARBA00022771"/>
    </source>
</evidence>
<dbReference type="AlphaFoldDB" id="A0A9D4SHI9"/>
<feature type="domain" description="C2H2-type" evidence="12">
    <location>
        <begin position="304"/>
        <end position="331"/>
    </location>
</feature>
<dbReference type="GO" id="GO:0005634">
    <property type="term" value="C:nucleus"/>
    <property type="evidence" value="ECO:0007669"/>
    <property type="project" value="UniProtKB-SubCell"/>
</dbReference>
<dbReference type="PROSITE" id="PS00028">
    <property type="entry name" value="ZINC_FINGER_C2H2_1"/>
    <property type="match status" value="4"/>
</dbReference>
<dbReference type="SMART" id="SM00355">
    <property type="entry name" value="ZnF_C2H2"/>
    <property type="match status" value="4"/>
</dbReference>
<evidence type="ECO:0000313" key="13">
    <source>
        <dbReference type="EMBL" id="KAH7642639.1"/>
    </source>
</evidence>
<dbReference type="PROSITE" id="PS50157">
    <property type="entry name" value="ZINC_FINGER_C2H2_2"/>
    <property type="match status" value="4"/>
</dbReference>
<reference evidence="13" key="1">
    <citation type="submission" date="2020-06" db="EMBL/GenBank/DDBJ databases">
        <authorList>
            <person name="Ji K."/>
            <person name="Li J."/>
        </authorList>
    </citation>
    <scope>NUCLEOTIDE SEQUENCE</scope>
    <source>
        <strain evidence="13">JKM2019</strain>
        <tissue evidence="13">Whole body</tissue>
    </source>
</reference>
<keyword evidence="9" id="KW-0804">Transcription</keyword>
<comment type="subcellular location">
    <subcellularLocation>
        <location evidence="1">Nucleus</location>
    </subcellularLocation>
</comment>
<evidence type="ECO:0000259" key="12">
    <source>
        <dbReference type="PROSITE" id="PS50157"/>
    </source>
</evidence>
<evidence type="ECO:0000256" key="2">
    <source>
        <dbReference type="ARBA" id="ARBA00006991"/>
    </source>
</evidence>
<keyword evidence="8" id="KW-0238">DNA-binding</keyword>
<evidence type="ECO:0000256" key="9">
    <source>
        <dbReference type="ARBA" id="ARBA00023163"/>
    </source>
</evidence>
<gene>
    <name evidence="13" type="ORF">HUG17_5686</name>
</gene>
<dbReference type="GO" id="GO:0000978">
    <property type="term" value="F:RNA polymerase II cis-regulatory region sequence-specific DNA binding"/>
    <property type="evidence" value="ECO:0007669"/>
    <property type="project" value="TreeGrafter"/>
</dbReference>
<feature type="domain" description="C2H2-type" evidence="12">
    <location>
        <begin position="248"/>
        <end position="275"/>
    </location>
</feature>
<proteinExistence type="inferred from homology"/>
<dbReference type="FunFam" id="3.30.160.60:FF:000670">
    <property type="entry name" value="zinc finger protein 22"/>
    <property type="match status" value="1"/>
</dbReference>
<evidence type="ECO:0000256" key="6">
    <source>
        <dbReference type="ARBA" id="ARBA00022833"/>
    </source>
</evidence>
<comment type="caution">
    <text evidence="13">The sequence shown here is derived from an EMBL/GenBank/DDBJ whole genome shotgun (WGS) entry which is preliminary data.</text>
</comment>
<dbReference type="InterPro" id="IPR013087">
    <property type="entry name" value="Znf_C2H2_type"/>
</dbReference>
<organism evidence="13">
    <name type="scientific">Dermatophagoides farinae</name>
    <name type="common">American house dust mite</name>
    <dbReference type="NCBI Taxonomy" id="6954"/>
    <lineage>
        <taxon>Eukaryota</taxon>
        <taxon>Metazoa</taxon>
        <taxon>Ecdysozoa</taxon>
        <taxon>Arthropoda</taxon>
        <taxon>Chelicerata</taxon>
        <taxon>Arachnida</taxon>
        <taxon>Acari</taxon>
        <taxon>Acariformes</taxon>
        <taxon>Sarcoptiformes</taxon>
        <taxon>Astigmata</taxon>
        <taxon>Psoroptidia</taxon>
        <taxon>Analgoidea</taxon>
        <taxon>Pyroglyphidae</taxon>
        <taxon>Dermatophagoidinae</taxon>
        <taxon>Dermatophagoides</taxon>
    </lineage>
</organism>
<protein>
    <recommendedName>
        <fullName evidence="12">C2H2-type domain-containing protein</fullName>
    </recommendedName>
</protein>
<keyword evidence="7" id="KW-0805">Transcription regulation</keyword>
<evidence type="ECO:0000256" key="1">
    <source>
        <dbReference type="ARBA" id="ARBA00004123"/>
    </source>
</evidence>